<dbReference type="KEGG" id="erwi:GN242_00775"/>
<reference evidence="1 2" key="1">
    <citation type="submission" date="2019-12" db="EMBL/GenBank/DDBJ databases">
        <title>Erwinia sp. nov., isolated from droppings of birds in the Qinghai-Tiebt plateau of China.</title>
        <authorList>
            <person name="Ge Y."/>
        </authorList>
    </citation>
    <scope>NUCLEOTIDE SEQUENCE [LARGE SCALE GENOMIC DNA]</scope>
    <source>
        <strain evidence="1 2">J780</strain>
    </source>
</reference>
<dbReference type="Proteomes" id="UP000424752">
    <property type="component" value="Chromosome"/>
</dbReference>
<dbReference type="AlphaFoldDB" id="A0A6I6EMK7"/>
<gene>
    <name evidence="1" type="ORF">GN242_00775</name>
</gene>
<dbReference type="EMBL" id="CP046509">
    <property type="protein sequence ID" value="QGU85842.1"/>
    <property type="molecule type" value="Genomic_DNA"/>
</dbReference>
<evidence type="ECO:0000313" key="2">
    <source>
        <dbReference type="Proteomes" id="UP000424752"/>
    </source>
</evidence>
<proteinExistence type="predicted"/>
<evidence type="ECO:0000313" key="1">
    <source>
        <dbReference type="EMBL" id="QGU85842.1"/>
    </source>
</evidence>
<accession>A0A6I6EMK7</accession>
<sequence length="221" mass="26576">MQISVIDDDRRHRWYHRRRYSHRAMLKFLQDTVEPAIRNLSQDDDISASYPWCFVFSAKELNRKKYYVGALTLYNNKSLCVIYSHLTYDKVSEDFKKNFHIAFWLARILVLWLSKSKEDKNTSFISEWINSLKIHYSPFLESILIRKEYRFRNTSESLLSNYHCLDNQISVDGGVEFMPWTNWPECIQSGSFVWIWRQSRHGRIIDSRKIPIPMDITNVHR</sequence>
<dbReference type="RefSeq" id="WP_156286755.1">
    <property type="nucleotide sequence ID" value="NZ_CP046509.1"/>
</dbReference>
<protein>
    <submittedName>
        <fullName evidence="1">Uncharacterized protein</fullName>
    </submittedName>
</protein>
<organism evidence="1 2">
    <name type="scientific">Erwinia sorbitola</name>
    <dbReference type="NCBI Taxonomy" id="2681984"/>
    <lineage>
        <taxon>Bacteria</taxon>
        <taxon>Pseudomonadati</taxon>
        <taxon>Pseudomonadota</taxon>
        <taxon>Gammaproteobacteria</taxon>
        <taxon>Enterobacterales</taxon>
        <taxon>Erwiniaceae</taxon>
        <taxon>Erwinia</taxon>
    </lineage>
</organism>
<name>A0A6I6EMK7_9GAMM</name>